<feature type="transmembrane region" description="Helical" evidence="2">
    <location>
        <begin position="530"/>
        <end position="548"/>
    </location>
</feature>
<dbReference type="AlphaFoldDB" id="A0A517MHG0"/>
<protein>
    <recommendedName>
        <fullName evidence="3">ABC1 atypical kinase-like domain-containing protein</fullName>
    </recommendedName>
</protein>
<evidence type="ECO:0000256" key="1">
    <source>
        <dbReference type="ARBA" id="ARBA00009670"/>
    </source>
</evidence>
<evidence type="ECO:0000313" key="4">
    <source>
        <dbReference type="EMBL" id="QDS94315.1"/>
    </source>
</evidence>
<keyword evidence="2" id="KW-0472">Membrane</keyword>
<dbReference type="KEGG" id="rml:FF011L_30940"/>
<keyword evidence="2" id="KW-1133">Transmembrane helix</keyword>
<dbReference type="Proteomes" id="UP000320672">
    <property type="component" value="Chromosome"/>
</dbReference>
<dbReference type="GO" id="GO:0016740">
    <property type="term" value="F:transferase activity"/>
    <property type="evidence" value="ECO:0007669"/>
    <property type="project" value="UniProtKB-KW"/>
</dbReference>
<dbReference type="CDD" id="cd05121">
    <property type="entry name" value="ABC1_ADCK3-like"/>
    <property type="match status" value="1"/>
</dbReference>
<proteinExistence type="inferred from homology"/>
<keyword evidence="2" id="KW-0812">Transmembrane</keyword>
<accession>A0A517MHG0</accession>
<dbReference type="Pfam" id="PF03109">
    <property type="entry name" value="ABC1"/>
    <property type="match status" value="1"/>
</dbReference>
<name>A0A517MHG0_9BACT</name>
<dbReference type="OrthoDB" id="9795390at2"/>
<dbReference type="PANTHER" id="PTHR10566">
    <property type="entry name" value="CHAPERONE-ACTIVITY OF BC1 COMPLEX CABC1 -RELATED"/>
    <property type="match status" value="1"/>
</dbReference>
<keyword evidence="5" id="KW-1185">Reference proteome</keyword>
<evidence type="ECO:0000256" key="2">
    <source>
        <dbReference type="SAM" id="Phobius"/>
    </source>
</evidence>
<dbReference type="RefSeq" id="WP_145352350.1">
    <property type="nucleotide sequence ID" value="NZ_CP036262.1"/>
</dbReference>
<keyword evidence="4" id="KW-0808">Transferase</keyword>
<dbReference type="InterPro" id="IPR050154">
    <property type="entry name" value="UbiB_kinase"/>
</dbReference>
<comment type="similarity">
    <text evidence="1">Belongs to the protein kinase superfamily. ADCK protein kinase family.</text>
</comment>
<gene>
    <name evidence="4" type="primary">ubiB_2</name>
    <name evidence="4" type="ORF">FF011L_30940</name>
</gene>
<dbReference type="InterPro" id="IPR004147">
    <property type="entry name" value="ABC1_dom"/>
</dbReference>
<dbReference type="EMBL" id="CP036262">
    <property type="protein sequence ID" value="QDS94315.1"/>
    <property type="molecule type" value="Genomic_DNA"/>
</dbReference>
<evidence type="ECO:0000313" key="5">
    <source>
        <dbReference type="Proteomes" id="UP000320672"/>
    </source>
</evidence>
<sequence>MKISSIPQLYRNLKRWRQILQVLRRYGLADWLSHFPRLPFRDILKDRSGVPLTQYSREKRVRMALTELGPTFIKLGQILSARPDLVGPELADELKQLRANVSPDSPEVVRRILKEELGAQFELEIVELNDSPIATASIGQVHEARLANGRQVVIKVQRDGIENIILQDLEVLTGLAQLAEHVETLAAFGPAELARQIMPMLRRELDFERELTNMLMFREFFADDPKLVVPEPVIELCTRRVLVMTRLEGPSIAKWDSGSLEERETIAHRVTDSYMKMLFNHGTFHADPHPGNLLVMPEGGLGILDFGMIGRIDDRLRETIEEMLFAISAGDERMLLRLVKRVGNPPATLDDASLSVDIGDYVGIYGRQGLGRFNLTSALNDLSEILHRHKIKLPSQSALLLKMLVSLEGTLSALDAKFDSLEVMGGFVRRAMLRRISPRRRIRQARRIYLEAENFLEFAPDQVMGLLTQARQGSLSMNLEHRRLSPSVNRLVLGIMASSLFLGASLMLAYEVPPVVFPENPFLGFHRLSLFGIAGAVLSLMIMLRLLLAINHSGNLTKGEHD</sequence>
<feature type="transmembrane region" description="Helical" evidence="2">
    <location>
        <begin position="491"/>
        <end position="510"/>
    </location>
</feature>
<evidence type="ECO:0000259" key="3">
    <source>
        <dbReference type="Pfam" id="PF03109"/>
    </source>
</evidence>
<organism evidence="4 5">
    <name type="scientific">Roseimaritima multifibrata</name>
    <dbReference type="NCBI Taxonomy" id="1930274"/>
    <lineage>
        <taxon>Bacteria</taxon>
        <taxon>Pseudomonadati</taxon>
        <taxon>Planctomycetota</taxon>
        <taxon>Planctomycetia</taxon>
        <taxon>Pirellulales</taxon>
        <taxon>Pirellulaceae</taxon>
        <taxon>Roseimaritima</taxon>
    </lineage>
</organism>
<reference evidence="4 5" key="1">
    <citation type="submission" date="2019-02" db="EMBL/GenBank/DDBJ databases">
        <title>Deep-cultivation of Planctomycetes and their phenomic and genomic characterization uncovers novel biology.</title>
        <authorList>
            <person name="Wiegand S."/>
            <person name="Jogler M."/>
            <person name="Boedeker C."/>
            <person name="Pinto D."/>
            <person name="Vollmers J."/>
            <person name="Rivas-Marin E."/>
            <person name="Kohn T."/>
            <person name="Peeters S.H."/>
            <person name="Heuer A."/>
            <person name="Rast P."/>
            <person name="Oberbeckmann S."/>
            <person name="Bunk B."/>
            <person name="Jeske O."/>
            <person name="Meyerdierks A."/>
            <person name="Storesund J.E."/>
            <person name="Kallscheuer N."/>
            <person name="Luecker S."/>
            <person name="Lage O.M."/>
            <person name="Pohl T."/>
            <person name="Merkel B.J."/>
            <person name="Hornburger P."/>
            <person name="Mueller R.-W."/>
            <person name="Bruemmer F."/>
            <person name="Labrenz M."/>
            <person name="Spormann A.M."/>
            <person name="Op den Camp H."/>
            <person name="Overmann J."/>
            <person name="Amann R."/>
            <person name="Jetten M.S.M."/>
            <person name="Mascher T."/>
            <person name="Medema M.H."/>
            <person name="Devos D.P."/>
            <person name="Kaster A.-K."/>
            <person name="Ovreas L."/>
            <person name="Rohde M."/>
            <person name="Galperin M.Y."/>
            <person name="Jogler C."/>
        </authorList>
    </citation>
    <scope>NUCLEOTIDE SEQUENCE [LARGE SCALE GENOMIC DNA]</scope>
    <source>
        <strain evidence="4 5">FF011L</strain>
    </source>
</reference>
<dbReference type="PANTHER" id="PTHR10566:SF113">
    <property type="entry name" value="PROTEIN ACTIVITY OF BC1 COMPLEX KINASE 7, CHLOROPLASTIC"/>
    <property type="match status" value="1"/>
</dbReference>
<dbReference type="SUPFAM" id="SSF56112">
    <property type="entry name" value="Protein kinase-like (PK-like)"/>
    <property type="match status" value="1"/>
</dbReference>
<feature type="domain" description="ABC1 atypical kinase-like" evidence="3">
    <location>
        <begin position="97"/>
        <end position="335"/>
    </location>
</feature>
<dbReference type="InterPro" id="IPR011009">
    <property type="entry name" value="Kinase-like_dom_sf"/>
</dbReference>